<comment type="similarity">
    <text evidence="1">Belongs to the DprA/Smf family.</text>
</comment>
<dbReference type="SUPFAM" id="SSF102405">
    <property type="entry name" value="MCP/YpsA-like"/>
    <property type="match status" value="1"/>
</dbReference>
<dbReference type="Pfam" id="PF02481">
    <property type="entry name" value="DNA_processg_A"/>
    <property type="match status" value="1"/>
</dbReference>
<evidence type="ECO:0000313" key="3">
    <source>
        <dbReference type="EMBL" id="MEQ3353168.1"/>
    </source>
</evidence>
<feature type="domain" description="Smf/DprA SLOG" evidence="2">
    <location>
        <begin position="77"/>
        <end position="283"/>
    </location>
</feature>
<dbReference type="Gene3D" id="3.40.50.450">
    <property type="match status" value="1"/>
</dbReference>
<dbReference type="PANTHER" id="PTHR43022">
    <property type="entry name" value="PROTEIN SMF"/>
    <property type="match status" value="1"/>
</dbReference>
<dbReference type="NCBIfam" id="TIGR00732">
    <property type="entry name" value="dprA"/>
    <property type="match status" value="1"/>
</dbReference>
<evidence type="ECO:0000259" key="2">
    <source>
        <dbReference type="Pfam" id="PF02481"/>
    </source>
</evidence>
<dbReference type="RefSeq" id="WP_349053562.1">
    <property type="nucleotide sequence ID" value="NZ_JBBNPS010000004.1"/>
</dbReference>
<dbReference type="InterPro" id="IPR057666">
    <property type="entry name" value="DrpA_SLOG"/>
</dbReference>
<comment type="caution">
    <text evidence="3">The sequence shown here is derived from an EMBL/GenBank/DDBJ whole genome shotgun (WGS) entry which is preliminary data.</text>
</comment>
<reference evidence="3 4" key="1">
    <citation type="submission" date="2024-04" db="EMBL/GenBank/DDBJ databases">
        <title>Human intestinal bacterial collection.</title>
        <authorList>
            <person name="Pauvert C."/>
            <person name="Hitch T.C.A."/>
            <person name="Clavel T."/>
        </authorList>
    </citation>
    <scope>NUCLEOTIDE SEQUENCE [LARGE SCALE GENOMIC DNA]</scope>
    <source>
        <strain evidence="3 4">CLA-SR-H026</strain>
    </source>
</reference>
<protein>
    <submittedName>
        <fullName evidence="3">DNA-processing protein DprA</fullName>
    </submittedName>
</protein>
<evidence type="ECO:0000313" key="4">
    <source>
        <dbReference type="Proteomes" id="UP001481872"/>
    </source>
</evidence>
<evidence type="ECO:0000256" key="1">
    <source>
        <dbReference type="ARBA" id="ARBA00006525"/>
    </source>
</evidence>
<name>A0ABV1J5H1_9FIRM</name>
<dbReference type="InterPro" id="IPR003488">
    <property type="entry name" value="DprA"/>
</dbReference>
<organism evidence="3 4">
    <name type="scientific">Aedoeadaptatus acetigenes</name>
    <dbReference type="NCBI Taxonomy" id="2981723"/>
    <lineage>
        <taxon>Bacteria</taxon>
        <taxon>Bacillati</taxon>
        <taxon>Bacillota</taxon>
        <taxon>Tissierellia</taxon>
        <taxon>Tissierellales</taxon>
        <taxon>Peptoniphilaceae</taxon>
        <taxon>Aedoeadaptatus</taxon>
    </lineage>
</organism>
<sequence length="357" mass="39436">MVGIREDLRSLFVRLSLAGMPNAEMMELYGYMTEEEEQLSLFESDNIPEKLKTRTDMFLKRDLSKREKVLEIQCIQTLVVGDDFYPEKLALTPDPPMVIYALGNLELMAKPALSVVGARKHTDYGQRVCKKFVSQLAASGLVIISGLALGIDKLAHQATLDAGGETIAVLGNGIGDCYPRSNRACYEAIKSTGLILSEYPPYTSPQPFRFPERNRIIAALGDGVLVVEAKEKSGSLITARLAAEYGREVFAVCGNVDSIYSQGTNRLIFDGASIALSPEDILDHPVYQMKKEKTSPDLSELSLEEKTLYDSIKDGHQNTEALMEHIGWDITDVLSVLTMLELKNYITGVDSNCIEIL</sequence>
<dbReference type="Proteomes" id="UP001481872">
    <property type="component" value="Unassembled WGS sequence"/>
</dbReference>
<dbReference type="PANTHER" id="PTHR43022:SF1">
    <property type="entry name" value="PROTEIN SMF"/>
    <property type="match status" value="1"/>
</dbReference>
<dbReference type="EMBL" id="JBBNPS010000004">
    <property type="protein sequence ID" value="MEQ3353168.1"/>
    <property type="molecule type" value="Genomic_DNA"/>
</dbReference>
<keyword evidence="4" id="KW-1185">Reference proteome</keyword>
<proteinExistence type="inferred from homology"/>
<accession>A0ABV1J5H1</accession>
<gene>
    <name evidence="3" type="primary">dprA</name>
    <name evidence="3" type="ORF">AAA081_02475</name>
</gene>